<dbReference type="UniPathway" id="UPA00378"/>
<dbReference type="Gene3D" id="3.40.50.12610">
    <property type="match status" value="1"/>
</dbReference>
<dbReference type="GO" id="GO:0046872">
    <property type="term" value="F:metal ion binding"/>
    <property type="evidence" value="ECO:0007669"/>
    <property type="project" value="UniProtKB-KW"/>
</dbReference>
<reference evidence="19" key="1">
    <citation type="submission" date="2021-02" db="EMBL/GenBank/DDBJ databases">
        <authorList>
            <person name="Dougan E. K."/>
            <person name="Rhodes N."/>
            <person name="Thang M."/>
            <person name="Chan C."/>
        </authorList>
    </citation>
    <scope>NUCLEOTIDE SEQUENCE</scope>
</reference>
<evidence type="ECO:0000256" key="9">
    <source>
        <dbReference type="ARBA" id="ARBA00022692"/>
    </source>
</evidence>
<dbReference type="InterPro" id="IPR003674">
    <property type="entry name" value="Oligo_trans_STT3"/>
</dbReference>
<keyword evidence="20" id="KW-1185">Reference proteome</keyword>
<proteinExistence type="inferred from homology"/>
<evidence type="ECO:0000256" key="17">
    <source>
        <dbReference type="SAM" id="Phobius"/>
    </source>
</evidence>
<evidence type="ECO:0000313" key="19">
    <source>
        <dbReference type="EMBL" id="CAE7792672.1"/>
    </source>
</evidence>
<evidence type="ECO:0000256" key="10">
    <source>
        <dbReference type="ARBA" id="ARBA00022723"/>
    </source>
</evidence>
<evidence type="ECO:0000256" key="3">
    <source>
        <dbReference type="ARBA" id="ARBA00004127"/>
    </source>
</evidence>
<keyword evidence="9 17" id="KW-0812">Transmembrane</keyword>
<keyword evidence="14" id="KW-0464">Manganese</keyword>
<comment type="cofactor">
    <cofactor evidence="2">
        <name>Mg(2+)</name>
        <dbReference type="ChEBI" id="CHEBI:18420"/>
    </cofactor>
</comment>
<sequence>MVAAWGGYIFVLNMIGVHAVMLVLLGRFTSGAHKAYSLFYIIGTAGAVQIPVVGWQPLRSLEQMGPLLVFVGYQVLAFCDYQRHRKKMDTWAFVKYRILMCVLTGLALVAVAVMLYPTGYFGPLSSRIRGLFVKHTKTGNPLVDSVAEHQPANPKIYASHLGLPLNYVLFGGLVSAFNRNNGFYFLCLYGFILRSLRSGVSLPAAMDSVLSVFREADVEKLPRRRVLQLLQMMGAEKLETFEQLLDAYADGKASPAESEDIRLPHFLAWLQDPFSSDATQEDPIAAERNVVDALAHRGVTLRSLLAFMRRLPDAMPHYDLDTTRTVDVVWQVIIPETAENGCSYADLFQSSEKRLPDKMVSHNWGNLFSHLMAALFADASGKTSFRTMLSWMRLGSPGWDLIEAEVQDAGQLDSSRWLCIFAVNQHVSICDKTWGGRDSVSGRPYIPCGCRKEKVHSGIFCEMNKFDAMIALFQERHPRYEHVVAVDDGLCLLTRIWVIAEIAEVFRNRLPCKVVLPEPRGNELLRHVKAMDVRDAQASRPEDIHMILEKIVDKTDFNERTRSALMKVAYLASLELRVEMRYQLRGISSQQAEAEFMRQVEMTRQKLKEATSFDEVQQAYGDFEKQNDQFATDEDQTKILHFCDLLQNVDLMQPELFIRTYREAAIPESGFRLGMTDEEVLQVFWAMRASVRSMHQLPHVYVNGPAVLAALAKLKQPQASVICVTCTNQSEHVVFGMGKRVQMTEPNLATHMVTLVHCSTEEGACGVTIYRGFDETLGLLSFHSQSHRPSLSYEGPFTGEAVASFVVEEALPLFGVLHEANRVHYLVKAKAGLLTVWLGPCGELQNNSVLVASAAIKQFAARFRDIPCCLLNSAFLDADVLGRFLRTNDTRRDETDGDGENGLPTPVAVLFLGQLSGRKGCSGKLTSEALKRFVCPVQLPLRSADRLQAFVEGALAGALTGEDISSATPLLGETFTKKLDRGVPLLWEDVATGADLWPDRIWCGFLLDMIVEPFLLLLGKKGYGPPASAVDDTPKSGKGKAEKDKGDKSGKDKDTKKKRSLKEQVPELEEHEEEVRPGGAMQLKRMFKGYCWKMLPENSVEDVRAARYVFDNKPLLLLVRAAVSIGFVGYMLTMSELRSEIPDFVDRCKAIGEQVASPTVMYAVRQKDGSNYIVDDYYKGYKWLEKNTAEDARVMAWWDYGYQITGIGNRTSIADGNTWNHEHIATLGRTLTSEVKRAHNAIRHLADYVLVWGGGQRDDLGKSPHLARIGNSVFPDHCGDDDPKCTKFGFYADRSPTPMMEKSLLYKLVEHNNKKGVRVNERYFKHVHTTKHGLMRIYEVQNVSQESKDWIADPKNRVCDAPGSWYCVGQYPPALSKLIAKRRNFAQIEDFNRKGEKSAYTRLIEKEKGEL</sequence>
<accession>A0A812YRP2</accession>
<evidence type="ECO:0000256" key="12">
    <source>
        <dbReference type="ARBA" id="ARBA00022989"/>
    </source>
</evidence>
<dbReference type="GO" id="GO:0004579">
    <property type="term" value="F:dolichyl-diphosphooligosaccharide-protein glycotransferase activity"/>
    <property type="evidence" value="ECO:0007669"/>
    <property type="project" value="UniProtKB-EC"/>
</dbReference>
<keyword evidence="13 17" id="KW-0472">Membrane</keyword>
<evidence type="ECO:0000259" key="18">
    <source>
        <dbReference type="Pfam" id="PF02516"/>
    </source>
</evidence>
<dbReference type="PANTHER" id="PTHR13872">
    <property type="entry name" value="DOLICHYL-DIPHOSPHOOLIGOSACCHARIDE--PROTEIN GLYCOSYLTRANSFERASE SUBUNIT"/>
    <property type="match status" value="1"/>
</dbReference>
<keyword evidence="12 17" id="KW-1133">Transmembrane helix</keyword>
<evidence type="ECO:0000256" key="14">
    <source>
        <dbReference type="ARBA" id="ARBA00023211"/>
    </source>
</evidence>
<dbReference type="PANTHER" id="PTHR13872:SF1">
    <property type="entry name" value="DOLICHYL-DIPHOSPHOOLIGOSACCHARIDE--PROTEIN GLYCOSYLTRANSFERASE SUBUNIT STT3B"/>
    <property type="match status" value="1"/>
</dbReference>
<keyword evidence="11" id="KW-0460">Magnesium</keyword>
<evidence type="ECO:0000256" key="13">
    <source>
        <dbReference type="ARBA" id="ARBA00023136"/>
    </source>
</evidence>
<dbReference type="Proteomes" id="UP000601435">
    <property type="component" value="Unassembled WGS sequence"/>
</dbReference>
<comment type="caution">
    <text evidence="19">The sequence shown here is derived from an EMBL/GenBank/DDBJ whole genome shotgun (WGS) entry which is preliminary data.</text>
</comment>
<name>A0A812YRP2_9DINO</name>
<dbReference type="GO" id="GO:0016020">
    <property type="term" value="C:membrane"/>
    <property type="evidence" value="ECO:0007669"/>
    <property type="project" value="InterPro"/>
</dbReference>
<keyword evidence="8" id="KW-0808">Transferase</keyword>
<comment type="pathway">
    <text evidence="4">Protein modification; protein glycosylation.</text>
</comment>
<comment type="subcellular location">
    <subcellularLocation>
        <location evidence="3">Endomembrane system</location>
        <topology evidence="3">Multi-pass membrane protein</topology>
    </subcellularLocation>
</comment>
<comment type="similarity">
    <text evidence="5">Belongs to the STT3 family.</text>
</comment>
<feature type="transmembrane region" description="Helical" evidence="17">
    <location>
        <begin position="6"/>
        <end position="26"/>
    </location>
</feature>
<evidence type="ECO:0000256" key="2">
    <source>
        <dbReference type="ARBA" id="ARBA00001946"/>
    </source>
</evidence>
<dbReference type="OrthoDB" id="437138at2759"/>
<feature type="compositionally biased region" description="Basic and acidic residues" evidence="16">
    <location>
        <begin position="1032"/>
        <end position="1065"/>
    </location>
</feature>
<evidence type="ECO:0000256" key="1">
    <source>
        <dbReference type="ARBA" id="ARBA00001936"/>
    </source>
</evidence>
<evidence type="ECO:0000256" key="11">
    <source>
        <dbReference type="ARBA" id="ARBA00022842"/>
    </source>
</evidence>
<feature type="transmembrane region" description="Helical" evidence="17">
    <location>
        <begin position="38"/>
        <end position="58"/>
    </location>
</feature>
<evidence type="ECO:0000256" key="6">
    <source>
        <dbReference type="ARBA" id="ARBA00012605"/>
    </source>
</evidence>
<feature type="transmembrane region" description="Helical" evidence="17">
    <location>
        <begin position="64"/>
        <end position="81"/>
    </location>
</feature>
<feature type="region of interest" description="Disordered" evidence="16">
    <location>
        <begin position="1027"/>
        <end position="1076"/>
    </location>
</feature>
<evidence type="ECO:0000256" key="16">
    <source>
        <dbReference type="SAM" id="MobiDB-lite"/>
    </source>
</evidence>
<evidence type="ECO:0000313" key="20">
    <source>
        <dbReference type="Proteomes" id="UP000601435"/>
    </source>
</evidence>
<keyword evidence="7" id="KW-0328">Glycosyltransferase</keyword>
<dbReference type="EMBL" id="CAJNJA010043319">
    <property type="protein sequence ID" value="CAE7792672.1"/>
    <property type="molecule type" value="Genomic_DNA"/>
</dbReference>
<organism evidence="19 20">
    <name type="scientific">Symbiodinium necroappetens</name>
    <dbReference type="NCBI Taxonomy" id="1628268"/>
    <lineage>
        <taxon>Eukaryota</taxon>
        <taxon>Sar</taxon>
        <taxon>Alveolata</taxon>
        <taxon>Dinophyceae</taxon>
        <taxon>Suessiales</taxon>
        <taxon>Symbiodiniaceae</taxon>
        <taxon>Symbiodinium</taxon>
    </lineage>
</organism>
<dbReference type="FunFam" id="3.40.50.12610:FF:000003">
    <property type="entry name" value="Oligosaccharyl transferase-like protein"/>
    <property type="match status" value="1"/>
</dbReference>
<evidence type="ECO:0000256" key="8">
    <source>
        <dbReference type="ARBA" id="ARBA00022679"/>
    </source>
</evidence>
<evidence type="ECO:0000256" key="15">
    <source>
        <dbReference type="ARBA" id="ARBA00048829"/>
    </source>
</evidence>
<feature type="domain" description="Oligosaccharyl transferase STT3 N-terminal" evidence="18">
    <location>
        <begin position="1"/>
        <end position="153"/>
    </location>
</feature>
<protein>
    <recommendedName>
        <fullName evidence="6">dolichyl-diphosphooligosaccharide--protein glycotransferase</fullName>
        <ecNumber evidence="6">2.4.99.18</ecNumber>
    </recommendedName>
</protein>
<comment type="cofactor">
    <cofactor evidence="1">
        <name>Mn(2+)</name>
        <dbReference type="ChEBI" id="CHEBI:29035"/>
    </cofactor>
</comment>
<evidence type="ECO:0000256" key="7">
    <source>
        <dbReference type="ARBA" id="ARBA00022676"/>
    </source>
</evidence>
<dbReference type="Pfam" id="PF02516">
    <property type="entry name" value="STT3"/>
    <property type="match status" value="1"/>
</dbReference>
<dbReference type="InterPro" id="IPR048307">
    <property type="entry name" value="STT3_N"/>
</dbReference>
<feature type="transmembrane region" description="Helical" evidence="17">
    <location>
        <begin position="93"/>
        <end position="116"/>
    </location>
</feature>
<dbReference type="GO" id="GO:0012505">
    <property type="term" value="C:endomembrane system"/>
    <property type="evidence" value="ECO:0007669"/>
    <property type="project" value="UniProtKB-SubCell"/>
</dbReference>
<evidence type="ECO:0000256" key="5">
    <source>
        <dbReference type="ARBA" id="ARBA00010810"/>
    </source>
</evidence>
<gene>
    <name evidence="19" type="primary">STT3B</name>
    <name evidence="19" type="ORF">SNEC2469_LOCUS23298</name>
</gene>
<comment type="catalytic activity">
    <reaction evidence="15">
        <text>a di-trans,poly-cis-dolichyl diphosphooligosaccharide + L-asparaginyl-[protein] = N(4)-(oligosaccharide-(1-&gt;4)-N-acetyl-beta-D-glucosaminyl-(1-&gt;4)-N-acetyl-beta-D-glucosaminyl)-L-asparaginyl-[protein] + a di-trans,poly-cis-dolichyl diphosphate + H(+)</text>
        <dbReference type="Rhea" id="RHEA:22980"/>
        <dbReference type="Rhea" id="RHEA-COMP:12804"/>
        <dbReference type="Rhea" id="RHEA-COMP:12805"/>
        <dbReference type="Rhea" id="RHEA-COMP:19506"/>
        <dbReference type="Rhea" id="RHEA-COMP:19509"/>
        <dbReference type="ChEBI" id="CHEBI:15378"/>
        <dbReference type="ChEBI" id="CHEBI:50347"/>
        <dbReference type="ChEBI" id="CHEBI:57497"/>
        <dbReference type="ChEBI" id="CHEBI:57570"/>
        <dbReference type="ChEBI" id="CHEBI:132529"/>
        <dbReference type="EC" id="2.4.99.18"/>
    </reaction>
</comment>
<dbReference type="EC" id="2.4.99.18" evidence="6"/>
<evidence type="ECO:0000256" key="4">
    <source>
        <dbReference type="ARBA" id="ARBA00004922"/>
    </source>
</evidence>
<keyword evidence="10" id="KW-0479">Metal-binding</keyword>